<dbReference type="InterPro" id="IPR000734">
    <property type="entry name" value="TAG_lipase"/>
</dbReference>
<dbReference type="GO" id="GO:0005615">
    <property type="term" value="C:extracellular space"/>
    <property type="evidence" value="ECO:0007669"/>
    <property type="project" value="TreeGrafter"/>
</dbReference>
<dbReference type="GO" id="GO:0016042">
    <property type="term" value="P:lipid catabolic process"/>
    <property type="evidence" value="ECO:0007669"/>
    <property type="project" value="TreeGrafter"/>
</dbReference>
<dbReference type="GeneID" id="107263788"/>
<evidence type="ECO:0000313" key="9">
    <source>
        <dbReference type="Proteomes" id="UP000694920"/>
    </source>
</evidence>
<dbReference type="GO" id="GO:0008970">
    <property type="term" value="F:phospholipase A1 activity"/>
    <property type="evidence" value="ECO:0007669"/>
    <property type="project" value="UniProtKB-EC"/>
</dbReference>
<sequence length="389" mass="44109">MNIVLINKTLTLPKREMDFLQIIYLTLITTLLQNSPECSTVDNNSSVLKIMNDVSKMWHCITEKHEDIIPNEHNVFFRLYTRKNRNHPELLILNIEKEVEALRTKMIRRRRDSFLPLNKNAIIHSRYFVPKAETKILIHGYSETLSNTKMIDIKNGYLERGEYNVILVDWGLLTNSTCYMHAAKAVSKVGVMIGRLLDQLILSGVSLTSMHIIGFSLGAHVAGFAGKNVKLGVVKRITGLDPALPMFIATDSTNRLHQSDAAYVDIIHTCAGILGIRSRIGHADFYPNGGFQQAGCYDVVCSHSRAPVYYFESVLRPSGFKALQCDSWKHFLGDECNKTSYSLMGDASDIGTRGTFYLRTLNYTPYCMSFQGLGQFERLHKDTKYNEYS</sequence>
<organism evidence="9 10">
    <name type="scientific">Cephus cinctus</name>
    <name type="common">Wheat stem sawfly</name>
    <dbReference type="NCBI Taxonomy" id="211228"/>
    <lineage>
        <taxon>Eukaryota</taxon>
        <taxon>Metazoa</taxon>
        <taxon>Ecdysozoa</taxon>
        <taxon>Arthropoda</taxon>
        <taxon>Hexapoda</taxon>
        <taxon>Insecta</taxon>
        <taxon>Pterygota</taxon>
        <taxon>Neoptera</taxon>
        <taxon>Endopterygota</taxon>
        <taxon>Hymenoptera</taxon>
        <taxon>Cephoidea</taxon>
        <taxon>Cephidae</taxon>
        <taxon>Cephus</taxon>
    </lineage>
</organism>
<evidence type="ECO:0000256" key="4">
    <source>
        <dbReference type="ARBA" id="ARBA00013179"/>
    </source>
</evidence>
<evidence type="ECO:0000256" key="1">
    <source>
        <dbReference type="ARBA" id="ARBA00000111"/>
    </source>
</evidence>
<evidence type="ECO:0000256" key="7">
    <source>
        <dbReference type="RuleBase" id="RU004262"/>
    </source>
</evidence>
<comment type="similarity">
    <text evidence="3 7">Belongs to the AB hydrolase superfamily. Lipase family.</text>
</comment>
<dbReference type="PRINTS" id="PR00821">
    <property type="entry name" value="TAGLIPASE"/>
</dbReference>
<keyword evidence="6" id="KW-0378">Hydrolase</keyword>
<dbReference type="InterPro" id="IPR029058">
    <property type="entry name" value="AB_hydrolase_fold"/>
</dbReference>
<dbReference type="GO" id="GO:0017171">
    <property type="term" value="F:serine hydrolase activity"/>
    <property type="evidence" value="ECO:0007669"/>
    <property type="project" value="TreeGrafter"/>
</dbReference>
<dbReference type="SUPFAM" id="SSF53474">
    <property type="entry name" value="alpha/beta-Hydrolases"/>
    <property type="match status" value="1"/>
</dbReference>
<evidence type="ECO:0000259" key="8">
    <source>
        <dbReference type="Pfam" id="PF00151"/>
    </source>
</evidence>
<dbReference type="PANTHER" id="PTHR11610">
    <property type="entry name" value="LIPASE"/>
    <property type="match status" value="1"/>
</dbReference>
<dbReference type="InterPro" id="IPR013818">
    <property type="entry name" value="Lipase"/>
</dbReference>
<protein>
    <recommendedName>
        <fullName evidence="4">phospholipase A1</fullName>
        <ecNumber evidence="4">3.1.1.32</ecNumber>
    </recommendedName>
</protein>
<evidence type="ECO:0000256" key="6">
    <source>
        <dbReference type="ARBA" id="ARBA00022801"/>
    </source>
</evidence>
<dbReference type="EC" id="3.1.1.32" evidence="4"/>
<dbReference type="Gene3D" id="3.40.50.1820">
    <property type="entry name" value="alpha/beta hydrolase"/>
    <property type="match status" value="1"/>
</dbReference>
<dbReference type="CDD" id="cd00707">
    <property type="entry name" value="Pancreat_lipase_like"/>
    <property type="match status" value="1"/>
</dbReference>
<proteinExistence type="inferred from homology"/>
<evidence type="ECO:0000313" key="10">
    <source>
        <dbReference type="RefSeq" id="XP_024936678.1"/>
    </source>
</evidence>
<evidence type="ECO:0000256" key="5">
    <source>
        <dbReference type="ARBA" id="ARBA00022525"/>
    </source>
</evidence>
<name>A0AAJ7VXB7_CEPCN</name>
<keyword evidence="9" id="KW-1185">Reference proteome</keyword>
<dbReference type="AlphaFoldDB" id="A0AAJ7VXB7"/>
<dbReference type="PANTHER" id="PTHR11610:SF169">
    <property type="entry name" value="GH15759P-RELATED"/>
    <property type="match status" value="1"/>
</dbReference>
<evidence type="ECO:0000256" key="3">
    <source>
        <dbReference type="ARBA" id="ARBA00010701"/>
    </source>
</evidence>
<keyword evidence="5" id="KW-0964">Secreted</keyword>
<dbReference type="Pfam" id="PF00151">
    <property type="entry name" value="Lipase"/>
    <property type="match status" value="1"/>
</dbReference>
<dbReference type="Proteomes" id="UP000694920">
    <property type="component" value="Unplaced"/>
</dbReference>
<gene>
    <name evidence="10" type="primary">LOC107263788</name>
</gene>
<comment type="subcellular location">
    <subcellularLocation>
        <location evidence="2">Secreted</location>
    </subcellularLocation>
</comment>
<reference evidence="10" key="1">
    <citation type="submission" date="2025-08" db="UniProtKB">
        <authorList>
            <consortium name="RefSeq"/>
        </authorList>
    </citation>
    <scope>IDENTIFICATION</scope>
</reference>
<comment type="catalytic activity">
    <reaction evidence="1">
        <text>a 1,2-diacyl-sn-glycero-3-phosphocholine + H2O = a 2-acyl-sn-glycero-3-phosphocholine + a fatty acid + H(+)</text>
        <dbReference type="Rhea" id="RHEA:18689"/>
        <dbReference type="ChEBI" id="CHEBI:15377"/>
        <dbReference type="ChEBI" id="CHEBI:15378"/>
        <dbReference type="ChEBI" id="CHEBI:28868"/>
        <dbReference type="ChEBI" id="CHEBI:57643"/>
        <dbReference type="ChEBI" id="CHEBI:57875"/>
        <dbReference type="EC" id="3.1.1.32"/>
    </reaction>
</comment>
<dbReference type="InterPro" id="IPR033906">
    <property type="entry name" value="Lipase_N"/>
</dbReference>
<feature type="domain" description="Lipase" evidence="8">
    <location>
        <begin position="124"/>
        <end position="366"/>
    </location>
</feature>
<evidence type="ECO:0000256" key="2">
    <source>
        <dbReference type="ARBA" id="ARBA00004613"/>
    </source>
</evidence>
<accession>A0AAJ7VXB7</accession>
<dbReference type="RefSeq" id="XP_024936678.1">
    <property type="nucleotide sequence ID" value="XM_025080910.1"/>
</dbReference>